<dbReference type="AlphaFoldDB" id="A0A6M0RWD1"/>
<proteinExistence type="inferred from homology"/>
<comment type="catalytic activity">
    <reaction evidence="4 7">
        <text>uridine(38/39/40) in tRNA = pseudouridine(38/39/40) in tRNA</text>
        <dbReference type="Rhea" id="RHEA:22376"/>
        <dbReference type="Rhea" id="RHEA-COMP:10085"/>
        <dbReference type="Rhea" id="RHEA-COMP:10087"/>
        <dbReference type="ChEBI" id="CHEBI:65314"/>
        <dbReference type="ChEBI" id="CHEBI:65315"/>
        <dbReference type="EC" id="5.4.99.12"/>
    </reaction>
</comment>
<accession>A0A6M0RWD1</accession>
<dbReference type="GO" id="GO:0031119">
    <property type="term" value="P:tRNA pseudouridine synthesis"/>
    <property type="evidence" value="ECO:0007669"/>
    <property type="project" value="UniProtKB-UniRule"/>
</dbReference>
<comment type="function">
    <text evidence="4">Formation of pseudouridine at positions 38, 39 and 40 in the anticodon stem and loop of transfer RNAs.</text>
</comment>
<reference evidence="9 10" key="1">
    <citation type="journal article" date="2020" name="Microb. Ecol.">
        <title>Ecogenomics of the Marine Benthic Filamentous Cyanobacterium Adonisia.</title>
        <authorList>
            <person name="Walter J.M."/>
            <person name="Coutinho F.H."/>
            <person name="Leomil L."/>
            <person name="Hargreaves P.I."/>
            <person name="Campeao M.E."/>
            <person name="Vieira V.V."/>
            <person name="Silva B.S."/>
            <person name="Fistarol G.O."/>
            <person name="Salomon P.S."/>
            <person name="Sawabe T."/>
            <person name="Mino S."/>
            <person name="Hosokawa M."/>
            <person name="Miyashita H."/>
            <person name="Maruyama F."/>
            <person name="van Verk M.C."/>
            <person name="Dutilh B.E."/>
            <person name="Thompson C.C."/>
            <person name="Thompson F.L."/>
        </authorList>
    </citation>
    <scope>NUCLEOTIDE SEQUENCE [LARGE SCALE GENOMIC DNA]</scope>
    <source>
        <strain evidence="9 10">CCMR0081</strain>
    </source>
</reference>
<dbReference type="PANTHER" id="PTHR11142:SF0">
    <property type="entry name" value="TRNA PSEUDOURIDINE SYNTHASE-LIKE 1"/>
    <property type="match status" value="1"/>
</dbReference>
<dbReference type="InterPro" id="IPR020095">
    <property type="entry name" value="PsdUridine_synth_TruA_C"/>
</dbReference>
<organism evidence="9 10">
    <name type="scientific">Adonisia turfae CCMR0081</name>
    <dbReference type="NCBI Taxonomy" id="2292702"/>
    <lineage>
        <taxon>Bacteria</taxon>
        <taxon>Bacillati</taxon>
        <taxon>Cyanobacteriota</taxon>
        <taxon>Adonisia</taxon>
        <taxon>Adonisia turfae</taxon>
    </lineage>
</organism>
<dbReference type="NCBIfam" id="TIGR00071">
    <property type="entry name" value="hisT_truA"/>
    <property type="match status" value="1"/>
</dbReference>
<feature type="domain" description="Pseudouridine synthase I TruA alpha/beta" evidence="8">
    <location>
        <begin position="26"/>
        <end position="123"/>
    </location>
</feature>
<evidence type="ECO:0000256" key="1">
    <source>
        <dbReference type="ARBA" id="ARBA00009375"/>
    </source>
</evidence>
<dbReference type="PIRSF" id="PIRSF001430">
    <property type="entry name" value="tRNA_psdUrid_synth"/>
    <property type="match status" value="1"/>
</dbReference>
<evidence type="ECO:0000256" key="6">
    <source>
        <dbReference type="PIRSR" id="PIRSR001430-2"/>
    </source>
</evidence>
<dbReference type="Proteomes" id="UP000481033">
    <property type="component" value="Unassembled WGS sequence"/>
</dbReference>
<keyword evidence="3 4" id="KW-0413">Isomerase</keyword>
<dbReference type="EC" id="5.4.99.12" evidence="4"/>
<dbReference type="InterPro" id="IPR020103">
    <property type="entry name" value="PsdUridine_synth_cat_dom_sf"/>
</dbReference>
<dbReference type="CDD" id="cd02570">
    <property type="entry name" value="PseudoU_synth_EcTruA"/>
    <property type="match status" value="1"/>
</dbReference>
<evidence type="ECO:0000256" key="5">
    <source>
        <dbReference type="PIRSR" id="PIRSR001430-1"/>
    </source>
</evidence>
<evidence type="ECO:0000259" key="8">
    <source>
        <dbReference type="Pfam" id="PF01416"/>
    </source>
</evidence>
<dbReference type="FunFam" id="3.30.70.580:FF:000001">
    <property type="entry name" value="tRNA pseudouridine synthase A"/>
    <property type="match status" value="1"/>
</dbReference>
<keyword evidence="10" id="KW-1185">Reference proteome</keyword>
<comment type="caution">
    <text evidence="9">The sequence shown here is derived from an EMBL/GenBank/DDBJ whole genome shotgun (WGS) entry which is preliminary data.</text>
</comment>
<evidence type="ECO:0000256" key="4">
    <source>
        <dbReference type="HAMAP-Rule" id="MF_00171"/>
    </source>
</evidence>
<evidence type="ECO:0000256" key="3">
    <source>
        <dbReference type="ARBA" id="ARBA00023235"/>
    </source>
</evidence>
<evidence type="ECO:0000313" key="10">
    <source>
        <dbReference type="Proteomes" id="UP000481033"/>
    </source>
</evidence>
<feature type="binding site" evidence="4 6">
    <location>
        <position position="129"/>
    </location>
    <ligand>
        <name>substrate</name>
    </ligand>
</feature>
<dbReference type="Gene3D" id="3.30.70.580">
    <property type="entry name" value="Pseudouridine synthase I, catalytic domain, N-terminal subdomain"/>
    <property type="match status" value="1"/>
</dbReference>
<feature type="active site" description="Nucleophile" evidence="4 5">
    <location>
        <position position="71"/>
    </location>
</feature>
<dbReference type="SUPFAM" id="SSF55120">
    <property type="entry name" value="Pseudouridine synthase"/>
    <property type="match status" value="1"/>
</dbReference>
<dbReference type="InterPro" id="IPR020097">
    <property type="entry name" value="PsdUridine_synth_TruA_a/b_dom"/>
</dbReference>
<comment type="caution">
    <text evidence="4">Lacks conserved residue(s) required for the propagation of feature annotation.</text>
</comment>
<protein>
    <recommendedName>
        <fullName evidence="4">tRNA pseudouridine synthase A</fullName>
        <ecNumber evidence="4">5.4.99.12</ecNumber>
    </recommendedName>
    <alternativeName>
        <fullName evidence="4">tRNA pseudouridine(38-40) synthase</fullName>
    </alternativeName>
    <alternativeName>
        <fullName evidence="4">tRNA pseudouridylate synthase I</fullName>
    </alternativeName>
    <alternativeName>
        <fullName evidence="4">tRNA-uridine isomerase I</fullName>
    </alternativeName>
</protein>
<name>A0A6M0RWD1_9CYAN</name>
<dbReference type="PANTHER" id="PTHR11142">
    <property type="entry name" value="PSEUDOURIDYLATE SYNTHASE"/>
    <property type="match status" value="1"/>
</dbReference>
<dbReference type="InterPro" id="IPR020094">
    <property type="entry name" value="TruA/RsuA/RluB/E/F_N"/>
</dbReference>
<dbReference type="EMBL" id="QXHD01000004">
    <property type="protein sequence ID" value="NEZ60558.1"/>
    <property type="molecule type" value="Genomic_DNA"/>
</dbReference>
<dbReference type="GO" id="GO:0003723">
    <property type="term" value="F:RNA binding"/>
    <property type="evidence" value="ECO:0007669"/>
    <property type="project" value="InterPro"/>
</dbReference>
<dbReference type="InterPro" id="IPR001406">
    <property type="entry name" value="PsdUridine_synth_TruA"/>
</dbReference>
<dbReference type="HAMAP" id="MF_00171">
    <property type="entry name" value="TruA"/>
    <property type="match status" value="1"/>
</dbReference>
<dbReference type="Gene3D" id="3.30.70.660">
    <property type="entry name" value="Pseudouridine synthase I, catalytic domain, C-terminal subdomain"/>
    <property type="match status" value="1"/>
</dbReference>
<gene>
    <name evidence="4 9" type="primary">truA</name>
    <name evidence="9" type="ORF">DXZ20_33950</name>
</gene>
<evidence type="ECO:0000256" key="7">
    <source>
        <dbReference type="RuleBase" id="RU003792"/>
    </source>
</evidence>
<evidence type="ECO:0000313" key="9">
    <source>
        <dbReference type="EMBL" id="NEZ60558.1"/>
    </source>
</evidence>
<dbReference type="Pfam" id="PF01416">
    <property type="entry name" value="PseudoU_synth_1"/>
    <property type="match status" value="2"/>
</dbReference>
<dbReference type="RefSeq" id="WP_163661977.1">
    <property type="nucleotide sequence ID" value="NZ_QXHD01000004.1"/>
</dbReference>
<comment type="subunit">
    <text evidence="4">Homodimer.</text>
</comment>
<dbReference type="GO" id="GO:0160147">
    <property type="term" value="F:tRNA pseudouridine(38-40) synthase activity"/>
    <property type="evidence" value="ECO:0007669"/>
    <property type="project" value="UniProtKB-EC"/>
</dbReference>
<evidence type="ECO:0000256" key="2">
    <source>
        <dbReference type="ARBA" id="ARBA00022694"/>
    </source>
</evidence>
<comment type="similarity">
    <text evidence="1 4 7">Belongs to the tRNA pseudouridine synthase TruA family.</text>
</comment>
<feature type="domain" description="Pseudouridine synthase I TruA alpha/beta" evidence="8">
    <location>
        <begin position="167"/>
        <end position="264"/>
    </location>
</feature>
<keyword evidence="2 4" id="KW-0819">tRNA processing</keyword>
<sequence length="292" mass="33029">MANRTPAKQLEAVPKANQGTQRVAIVIQYQGTHFYGWQRQPEKRTVQAEIEAAIASLLGYHVTIHGAGRTDTGVHAAAQVAHFDAPKIIPAYRWASILNHRLSEDIVIRAAAQVPDDWHAQYSAKWRRYRYTIYTDAYPNLFVRPYAWHFYHEPLDDQLMQSALTPMVGYHELTAFHRAGSSRAHSWVELQAAECSRCGPFVQVELQAAGFLYGMVRLVMGLLVSVGRRRLTPAAFTELWQSGRRDLVKHAAPARGLCLLRVGYQHFPFAPDAWFDTQPQLTLHSTTKNLAV</sequence>